<evidence type="ECO:0000256" key="1">
    <source>
        <dbReference type="SAM" id="MobiDB-lite"/>
    </source>
</evidence>
<dbReference type="Gene3D" id="1.10.10.60">
    <property type="entry name" value="Homeodomain-like"/>
    <property type="match status" value="1"/>
</dbReference>
<evidence type="ECO:0000259" key="3">
    <source>
        <dbReference type="SMART" id="SM00717"/>
    </source>
</evidence>
<protein>
    <recommendedName>
        <fullName evidence="3">Myb-like domain-containing protein</fullName>
    </recommendedName>
</protein>
<keyword evidence="2" id="KW-0472">Membrane</keyword>
<accession>A0A9P5SVH7</accession>
<dbReference type="AlphaFoldDB" id="A0A9P5SVH7"/>
<dbReference type="InterPro" id="IPR001005">
    <property type="entry name" value="SANT/Myb"/>
</dbReference>
<evidence type="ECO:0000256" key="2">
    <source>
        <dbReference type="SAM" id="Phobius"/>
    </source>
</evidence>
<dbReference type="InterPro" id="IPR009057">
    <property type="entry name" value="Homeodomain-like_sf"/>
</dbReference>
<keyword evidence="5" id="KW-1185">Reference proteome</keyword>
<keyword evidence="2" id="KW-0812">Transmembrane</keyword>
<dbReference type="SMART" id="SM00717">
    <property type="entry name" value="SANT"/>
    <property type="match status" value="1"/>
</dbReference>
<dbReference type="CDD" id="cd11660">
    <property type="entry name" value="SANT_TRF"/>
    <property type="match status" value="1"/>
</dbReference>
<feature type="region of interest" description="Disordered" evidence="1">
    <location>
        <begin position="1"/>
        <end position="33"/>
    </location>
</feature>
<name>A0A9P5SVH7_9FUNG</name>
<reference evidence="4" key="1">
    <citation type="journal article" date="2020" name="Fungal Divers.">
        <title>Resolving the Mortierellaceae phylogeny through synthesis of multi-gene phylogenetics and phylogenomics.</title>
        <authorList>
            <person name="Vandepol N."/>
            <person name="Liber J."/>
            <person name="Desiro A."/>
            <person name="Na H."/>
            <person name="Kennedy M."/>
            <person name="Barry K."/>
            <person name="Grigoriev I.V."/>
            <person name="Miller A.N."/>
            <person name="O'Donnell K."/>
            <person name="Stajich J.E."/>
            <person name="Bonito G."/>
        </authorList>
    </citation>
    <scope>NUCLEOTIDE SEQUENCE</scope>
    <source>
        <strain evidence="4">NVP1</strain>
    </source>
</reference>
<gene>
    <name evidence="4" type="ORF">BG006_008955</name>
</gene>
<feature type="transmembrane region" description="Helical" evidence="2">
    <location>
        <begin position="322"/>
        <end position="343"/>
    </location>
</feature>
<organism evidence="4 5">
    <name type="scientific">Podila minutissima</name>
    <dbReference type="NCBI Taxonomy" id="64525"/>
    <lineage>
        <taxon>Eukaryota</taxon>
        <taxon>Fungi</taxon>
        <taxon>Fungi incertae sedis</taxon>
        <taxon>Mucoromycota</taxon>
        <taxon>Mortierellomycotina</taxon>
        <taxon>Mortierellomycetes</taxon>
        <taxon>Mortierellales</taxon>
        <taxon>Mortierellaceae</taxon>
        <taxon>Podila</taxon>
    </lineage>
</organism>
<feature type="compositionally biased region" description="Basic and acidic residues" evidence="1">
    <location>
        <begin position="22"/>
        <end position="33"/>
    </location>
</feature>
<evidence type="ECO:0000313" key="4">
    <source>
        <dbReference type="EMBL" id="KAF9336337.1"/>
    </source>
</evidence>
<dbReference type="Proteomes" id="UP000696485">
    <property type="component" value="Unassembled WGS sequence"/>
</dbReference>
<comment type="caution">
    <text evidence="4">The sequence shown here is derived from an EMBL/GenBank/DDBJ whole genome shotgun (WGS) entry which is preliminary data.</text>
</comment>
<feature type="domain" description="Myb-like" evidence="3">
    <location>
        <begin position="84"/>
        <end position="134"/>
    </location>
</feature>
<dbReference type="SUPFAM" id="SSF46689">
    <property type="entry name" value="Homeodomain-like"/>
    <property type="match status" value="1"/>
</dbReference>
<proteinExistence type="predicted"/>
<keyword evidence="2" id="KW-1133">Transmembrane helix</keyword>
<dbReference type="EMBL" id="JAAAUY010000063">
    <property type="protein sequence ID" value="KAF9336337.1"/>
    <property type="molecule type" value="Genomic_DNA"/>
</dbReference>
<feature type="compositionally biased region" description="Basic and acidic residues" evidence="1">
    <location>
        <begin position="1"/>
        <end position="15"/>
    </location>
</feature>
<evidence type="ECO:0000313" key="5">
    <source>
        <dbReference type="Proteomes" id="UP000696485"/>
    </source>
</evidence>
<sequence length="345" mass="38830">MTDLETKPIESKESMDQGQTHDQTEQDATPKVERVFDARQQRINEIRLKFCVRDEFPITKNMIHPDGTLNQDYFRPPKGAKAEVARKWTDKERELLIKGIEKYGIGHFREISEEFLPAWSGNDLRVKSMRLMGRQNLQLYKDWKGTEQDMAREFELNKAIGLKYGTWKAGTLVADDDGLVAKAIEEQWPNSKKAQVSTPEDEDVEMEGNTYDITVQNDSKDRVTAWRVDLMVLGGKCSTGDICLTDGVVADIAQGYNTLNKLTFTVPKNLAQHGKAFYIQFSNNGEQPLYESSLFTIEDGSTSGQKSQDQIGKRDAASSAPFVLPPVLVSTVVLGISCVFAFLMI</sequence>